<reference evidence="6" key="1">
    <citation type="journal article" date="2019" name="Int. J. Syst. Evol. Microbiol.">
        <title>The Global Catalogue of Microorganisms (GCM) 10K type strain sequencing project: providing services to taxonomists for standard genome sequencing and annotation.</title>
        <authorList>
            <consortium name="The Broad Institute Genomics Platform"/>
            <consortium name="The Broad Institute Genome Sequencing Center for Infectious Disease"/>
            <person name="Wu L."/>
            <person name="Ma J."/>
        </authorList>
    </citation>
    <scope>NUCLEOTIDE SEQUENCE [LARGE SCALE GENOMIC DNA]</scope>
    <source>
        <strain evidence="6">KCTC 32041</strain>
    </source>
</reference>
<dbReference type="InterPro" id="IPR024046">
    <property type="entry name" value="Flagellar_assmbl_FliW_dom_sf"/>
</dbReference>
<accession>A0ABQ2YM74</accession>
<dbReference type="EMBL" id="BMYW01000004">
    <property type="protein sequence ID" value="GGX89059.1"/>
    <property type="molecule type" value="Genomic_DNA"/>
</dbReference>
<dbReference type="Gene3D" id="2.30.290.10">
    <property type="entry name" value="BH3618-like"/>
    <property type="match status" value="1"/>
</dbReference>
<keyword evidence="1 4" id="KW-0963">Cytoplasm</keyword>
<dbReference type="PANTHER" id="PTHR39190:SF1">
    <property type="entry name" value="FLAGELLAR ASSEMBLY FACTOR FLIW"/>
    <property type="match status" value="1"/>
</dbReference>
<keyword evidence="6" id="KW-1185">Reference proteome</keyword>
<comment type="caution">
    <text evidence="5">The sequence shown here is derived from an EMBL/GenBank/DDBJ whole genome shotgun (WGS) entry which is preliminary data.</text>
</comment>
<name>A0ABQ2YM74_9NEIS</name>
<dbReference type="Proteomes" id="UP000600877">
    <property type="component" value="Unassembled WGS sequence"/>
</dbReference>
<sequence length="146" mass="16405">MLFNSSLLGQVEVDENTIITFEAGLPAFENCTRFKLFHEADSNNPSVFWMQSLDNPDVLFSVTDPQKLGIRYEIELNQDEVAALALSRQEDAAILLTIYRELPDDEANPALSQLRANVRNPLIINLATQKALQKTGLACDIVFHNR</sequence>
<dbReference type="RefSeq" id="WP_189373629.1">
    <property type="nucleotide sequence ID" value="NZ_BMYW01000004.1"/>
</dbReference>
<keyword evidence="2 4" id="KW-1005">Bacterial flagellum biogenesis</keyword>
<proteinExistence type="inferred from homology"/>
<protein>
    <recommendedName>
        <fullName evidence="4">Flagellar assembly factor FliW</fullName>
    </recommendedName>
</protein>
<dbReference type="PANTHER" id="PTHR39190">
    <property type="entry name" value="FLAGELLAR ASSEMBLY FACTOR FLIW"/>
    <property type="match status" value="1"/>
</dbReference>
<dbReference type="Pfam" id="PF02623">
    <property type="entry name" value="FliW"/>
    <property type="match status" value="1"/>
</dbReference>
<keyword evidence="4" id="KW-0143">Chaperone</keyword>
<evidence type="ECO:0000313" key="5">
    <source>
        <dbReference type="EMBL" id="GGX89059.1"/>
    </source>
</evidence>
<dbReference type="SUPFAM" id="SSF141457">
    <property type="entry name" value="BH3618-like"/>
    <property type="match status" value="1"/>
</dbReference>
<comment type="subcellular location">
    <subcellularLocation>
        <location evidence="4">Cytoplasm</location>
    </subcellularLocation>
</comment>
<evidence type="ECO:0000256" key="2">
    <source>
        <dbReference type="ARBA" id="ARBA00022795"/>
    </source>
</evidence>
<evidence type="ECO:0000256" key="1">
    <source>
        <dbReference type="ARBA" id="ARBA00022490"/>
    </source>
</evidence>
<dbReference type="HAMAP" id="MF_01185">
    <property type="entry name" value="FliW"/>
    <property type="match status" value="1"/>
</dbReference>
<keyword evidence="3 4" id="KW-0810">Translation regulation</keyword>
<comment type="similarity">
    <text evidence="4">Belongs to the FliW family.</text>
</comment>
<dbReference type="InterPro" id="IPR003775">
    <property type="entry name" value="Flagellar_assembly_factor_FliW"/>
</dbReference>
<evidence type="ECO:0000256" key="4">
    <source>
        <dbReference type="HAMAP-Rule" id="MF_01185"/>
    </source>
</evidence>
<organism evidence="5 6">
    <name type="scientific">Vogesella alkaliphila</name>
    <dbReference type="NCBI Taxonomy" id="1193621"/>
    <lineage>
        <taxon>Bacteria</taxon>
        <taxon>Pseudomonadati</taxon>
        <taxon>Pseudomonadota</taxon>
        <taxon>Betaproteobacteria</taxon>
        <taxon>Neisseriales</taxon>
        <taxon>Chromobacteriaceae</taxon>
        <taxon>Vogesella</taxon>
    </lineage>
</organism>
<evidence type="ECO:0000256" key="3">
    <source>
        <dbReference type="ARBA" id="ARBA00022845"/>
    </source>
</evidence>
<gene>
    <name evidence="4" type="primary">fliW</name>
    <name evidence="5" type="ORF">GCM10011290_16070</name>
</gene>
<comment type="subunit">
    <text evidence="4">Interacts with translational regulator CsrA and flagellin(s).</text>
</comment>
<evidence type="ECO:0000313" key="6">
    <source>
        <dbReference type="Proteomes" id="UP000600877"/>
    </source>
</evidence>
<dbReference type="NCBIfam" id="NF009792">
    <property type="entry name" value="PRK13284.1"/>
    <property type="match status" value="1"/>
</dbReference>
<comment type="function">
    <text evidence="4">Acts as an anti-CsrA protein, binds CsrA and prevents it from repressing translation of its target genes, one of which is flagellin. Binds to flagellin and participates in the assembly of the flagellum.</text>
</comment>